<reference evidence="2" key="1">
    <citation type="journal article" date="2020" name="Fungal Divers.">
        <title>Resolving the Mortierellaceae phylogeny through synthesis of multi-gene phylogenetics and phylogenomics.</title>
        <authorList>
            <person name="Vandepol N."/>
            <person name="Liber J."/>
            <person name="Desiro A."/>
            <person name="Na H."/>
            <person name="Kennedy M."/>
            <person name="Barry K."/>
            <person name="Grigoriev I.V."/>
            <person name="Miller A.N."/>
            <person name="O'Donnell K."/>
            <person name="Stajich J.E."/>
            <person name="Bonito G."/>
        </authorList>
    </citation>
    <scope>NUCLEOTIDE SEQUENCE</scope>
    <source>
        <strain evidence="2">REB-010B</strain>
    </source>
</reference>
<keyword evidence="1" id="KW-0732">Signal</keyword>
<dbReference type="PROSITE" id="PS51257">
    <property type="entry name" value="PROKAR_LIPOPROTEIN"/>
    <property type="match status" value="1"/>
</dbReference>
<name>A0A9P6RV21_9FUNG</name>
<gene>
    <name evidence="2" type="ORF">BGZ99_009395</name>
</gene>
<evidence type="ECO:0000313" key="2">
    <source>
        <dbReference type="EMBL" id="KAG0329951.1"/>
    </source>
</evidence>
<keyword evidence="3" id="KW-1185">Reference proteome</keyword>
<evidence type="ECO:0000313" key="3">
    <source>
        <dbReference type="Proteomes" id="UP000738325"/>
    </source>
</evidence>
<feature type="non-terminal residue" evidence="2">
    <location>
        <position position="1"/>
    </location>
</feature>
<protein>
    <submittedName>
        <fullName evidence="2">Uncharacterized protein</fullName>
    </submittedName>
</protein>
<dbReference type="AlphaFoldDB" id="A0A9P6RV21"/>
<proteinExistence type="predicted"/>
<dbReference type="OrthoDB" id="2432361at2759"/>
<sequence length="83" mass="9055">MFAKSKNFVAPLVVALVACMTVEAVSLPQWCTCGDVATTKSNCISWGSFDGHTCKVTTDHNYDQFGVYCKLGDGNDWPVCWGQ</sequence>
<organism evidence="2 3">
    <name type="scientific">Dissophora globulifera</name>
    <dbReference type="NCBI Taxonomy" id="979702"/>
    <lineage>
        <taxon>Eukaryota</taxon>
        <taxon>Fungi</taxon>
        <taxon>Fungi incertae sedis</taxon>
        <taxon>Mucoromycota</taxon>
        <taxon>Mortierellomycotina</taxon>
        <taxon>Mortierellomycetes</taxon>
        <taxon>Mortierellales</taxon>
        <taxon>Mortierellaceae</taxon>
        <taxon>Dissophora</taxon>
    </lineage>
</organism>
<comment type="caution">
    <text evidence="2">The sequence shown here is derived from an EMBL/GenBank/DDBJ whole genome shotgun (WGS) entry which is preliminary data.</text>
</comment>
<accession>A0A9P6RV21</accession>
<feature type="chain" id="PRO_5040184599" evidence="1">
    <location>
        <begin position="25"/>
        <end position="83"/>
    </location>
</feature>
<dbReference type="Proteomes" id="UP000738325">
    <property type="component" value="Unassembled WGS sequence"/>
</dbReference>
<dbReference type="EMBL" id="JAAAIP010000008">
    <property type="protein sequence ID" value="KAG0329951.1"/>
    <property type="molecule type" value="Genomic_DNA"/>
</dbReference>
<evidence type="ECO:0000256" key="1">
    <source>
        <dbReference type="SAM" id="SignalP"/>
    </source>
</evidence>
<feature type="signal peptide" evidence="1">
    <location>
        <begin position="1"/>
        <end position="24"/>
    </location>
</feature>